<evidence type="ECO:0000313" key="1">
    <source>
        <dbReference type="EMBL" id="KNZ57298.1"/>
    </source>
</evidence>
<dbReference type="GO" id="GO:0030687">
    <property type="term" value="C:preribosome, large subunit precursor"/>
    <property type="evidence" value="ECO:0007669"/>
    <property type="project" value="TreeGrafter"/>
</dbReference>
<keyword evidence="2" id="KW-1185">Reference proteome</keyword>
<organism evidence="1 2">
    <name type="scientific">Puccinia sorghi</name>
    <dbReference type="NCBI Taxonomy" id="27349"/>
    <lineage>
        <taxon>Eukaryota</taxon>
        <taxon>Fungi</taxon>
        <taxon>Dikarya</taxon>
        <taxon>Basidiomycota</taxon>
        <taxon>Pucciniomycotina</taxon>
        <taxon>Pucciniomycetes</taxon>
        <taxon>Pucciniales</taxon>
        <taxon>Pucciniaceae</taxon>
        <taxon>Puccinia</taxon>
    </lineage>
</organism>
<sequence length="464" mass="51833">MSPSSARKVPWSSPAEFIKVFDLLFATTDPLSSQPIALNHLYAWSIRSPSSLPPAIEATHALLSLILPPIPNVQQQRLALSMALSRMVNSLVDPLQKGMYARSIAQIAAELGLPLTLVQLRHRATHEDLPSLTVLLESANLALDWLYTHYWLPRLNDIEGTGKLKQEMIDALEGLLLSFKRARKRAMLDITQVDYRKFLPQIDSWIGAAARELRGDGSQSRLAEDDVEPGEADQRPLAALCSIISERQVLVPQARCQSLKDPLPEPLKNLYEPLIDHLAQSYPQLFIRSLVLTLMDILSAASDDQGKSKSSESTYYYTCAGWLVYLLLRPEGKVMGQETLRSLLMKPNQLSVNGTLSIVERLQQAGEPGWEVEEAASPLIEVLKKTKQRRRGESIPDEQIDARLETIKQRWESLVAKHESEEEPTVGGDGSAWKLIPEALWTPCPIGSLPDRSVPDLYKSLLQF</sequence>
<dbReference type="PANTHER" id="PTHR15002:SF0">
    <property type="entry name" value="RIBOSOMAL BIOGENESIS PROTEIN LAS1L"/>
    <property type="match status" value="1"/>
</dbReference>
<dbReference type="GO" id="GO:0090730">
    <property type="term" value="C:Las1 complex"/>
    <property type="evidence" value="ECO:0007669"/>
    <property type="project" value="InterPro"/>
</dbReference>
<dbReference type="EMBL" id="LAVV01007048">
    <property type="protein sequence ID" value="KNZ57298.1"/>
    <property type="molecule type" value="Genomic_DNA"/>
</dbReference>
<comment type="caution">
    <text evidence="1">The sequence shown here is derived from an EMBL/GenBank/DDBJ whole genome shotgun (WGS) entry which is preliminary data.</text>
</comment>
<dbReference type="Proteomes" id="UP000037035">
    <property type="component" value="Unassembled WGS sequence"/>
</dbReference>
<proteinExistence type="predicted"/>
<dbReference type="VEuPathDB" id="FungiDB:VP01_2190g3"/>
<evidence type="ECO:0008006" key="3">
    <source>
        <dbReference type="Google" id="ProtNLM"/>
    </source>
</evidence>
<dbReference type="Pfam" id="PF04031">
    <property type="entry name" value="Las1"/>
    <property type="match status" value="1"/>
</dbReference>
<reference evidence="1 2" key="1">
    <citation type="submission" date="2015-08" db="EMBL/GenBank/DDBJ databases">
        <title>Next Generation Sequencing and Analysis of the Genome of Puccinia sorghi L Schw, the Causal Agent of Maize Common Rust.</title>
        <authorList>
            <person name="Rochi L."/>
            <person name="Burguener G."/>
            <person name="Darino M."/>
            <person name="Turjanski A."/>
            <person name="Kreff E."/>
            <person name="Dieguez M.J."/>
            <person name="Sacco F."/>
        </authorList>
    </citation>
    <scope>NUCLEOTIDE SEQUENCE [LARGE SCALE GENOMIC DNA]</scope>
    <source>
        <strain evidence="1 2">RO10H11247</strain>
    </source>
</reference>
<dbReference type="STRING" id="27349.A0A0L6V965"/>
<dbReference type="InterPro" id="IPR007174">
    <property type="entry name" value="Las1"/>
</dbReference>
<name>A0A0L6V965_9BASI</name>
<dbReference type="PANTHER" id="PTHR15002">
    <property type="entry name" value="RIBOSOMAL BIOGENESIS PROTEIN LAS1L"/>
    <property type="match status" value="1"/>
</dbReference>
<dbReference type="GO" id="GO:0000470">
    <property type="term" value="P:maturation of LSU-rRNA"/>
    <property type="evidence" value="ECO:0007669"/>
    <property type="project" value="TreeGrafter"/>
</dbReference>
<accession>A0A0L6V965</accession>
<evidence type="ECO:0000313" key="2">
    <source>
        <dbReference type="Proteomes" id="UP000037035"/>
    </source>
</evidence>
<dbReference type="AlphaFoldDB" id="A0A0L6V965"/>
<gene>
    <name evidence="1" type="ORF">VP01_2190g3</name>
</gene>
<dbReference type="GO" id="GO:0000460">
    <property type="term" value="P:maturation of 5.8S rRNA"/>
    <property type="evidence" value="ECO:0007669"/>
    <property type="project" value="TreeGrafter"/>
</dbReference>
<dbReference type="OrthoDB" id="10263222at2759"/>
<protein>
    <recommendedName>
        <fullName evidence="3">rRNA-processing protein las1</fullName>
    </recommendedName>
</protein>
<dbReference type="GO" id="GO:0004519">
    <property type="term" value="F:endonuclease activity"/>
    <property type="evidence" value="ECO:0007669"/>
    <property type="project" value="InterPro"/>
</dbReference>